<dbReference type="EMBL" id="KV453925">
    <property type="protein sequence ID" value="ODV75872.1"/>
    <property type="molecule type" value="Genomic_DNA"/>
</dbReference>
<dbReference type="InterPro" id="IPR001895">
    <property type="entry name" value="RASGEF_cat_dom"/>
</dbReference>
<evidence type="ECO:0000259" key="3">
    <source>
        <dbReference type="PROSITE" id="PS50009"/>
    </source>
</evidence>
<proteinExistence type="predicted"/>
<evidence type="ECO:0000259" key="4">
    <source>
        <dbReference type="PROSITE" id="PS50212"/>
    </source>
</evidence>
<dbReference type="PROSITE" id="PS50212">
    <property type="entry name" value="RASGEF_NTER"/>
    <property type="match status" value="1"/>
</dbReference>
<feature type="domain" description="Ras-GEF" evidence="3">
    <location>
        <begin position="702"/>
        <end position="942"/>
    </location>
</feature>
<dbReference type="InterPro" id="IPR023578">
    <property type="entry name" value="Ras_GEF_dom_sf"/>
</dbReference>
<dbReference type="InterPro" id="IPR008937">
    <property type="entry name" value="Ras-like_GEF"/>
</dbReference>
<evidence type="ECO:0000313" key="6">
    <source>
        <dbReference type="Proteomes" id="UP000094389"/>
    </source>
</evidence>
<dbReference type="GO" id="GO:0007265">
    <property type="term" value="P:Ras protein signal transduction"/>
    <property type="evidence" value="ECO:0007669"/>
    <property type="project" value="TreeGrafter"/>
</dbReference>
<dbReference type="GeneID" id="30988353"/>
<accession>A0A1E4S8Z7</accession>
<feature type="domain" description="N-terminal Ras-GEF" evidence="4">
    <location>
        <begin position="411"/>
        <end position="549"/>
    </location>
</feature>
<dbReference type="SMART" id="SM00229">
    <property type="entry name" value="RasGEFN"/>
    <property type="match status" value="1"/>
</dbReference>
<dbReference type="InterPro" id="IPR036964">
    <property type="entry name" value="RASGEF_cat_dom_sf"/>
</dbReference>
<sequence>MPLSKSRIPLKLLLISTAKFLNNPIDNPLNGDSYFSLDQVNAIRDGVRYLLELTNCLSRSTLIVRKRPIIRRMRKTLLADWYSLMIKADSYKHTHNLKHVETLQLMALQVVKKSITFLDIWSIESESLKKEEVITRRKTDMPLLRTPPFGKARLNEIHNVLFGYIGLLLGRLDMVEHNPAGCQLLENITHQMILLLKELLYINKSCVNILDSQSRRLEKFDDNLDVLLSLVSELVSSVKNFVTKMINESNTEKPLKQGPYQYSSEGLELMGVISRMTRSISLSVDTCYKYLAMIGDFKLSEDKEYTDFSKVQITADQFIKTCSLGMIKTMDKSKLDMVRTAERNGIKRQSKFSMVRSGNDNFTVSGSNLLQEFLPDSKSFMRSSVFQPYLNETGERYEIPFDRDTEILYDSEGSLIGASFRGLVYLLTDELRKTQPFFISTFFLTFKSYSTSDALIEELISRFNFEDSSEDESTGDYYSYDSRLKNRRRLIAKIFQLWIQSYWDYTGDYNLIPTLINFFNEEVSQYLPIESKKLIELCSKLIIVTPSLLETTKTVPKTKFGGVDSAVIQLVSRRLSSTRSAMSNSSSVNSFVSLNKELDDEEHIFEEYELTKVKSSSRNSTLLPLPGLNFNHNSLLNKSQISEIEHDVIKHRIALSSINWPVESVSRYIPMETQHLLKVWYDCCQSKLQCEFRPESHLAELNGFELAKQLTIIESRIFLSVKPEELLNQNFLKRHHLSPNIQQSLLFTNLLSAYVLESILEEGLIMKKRTIRIKQWLNIALSCYYLKNFNSLAAIVISLQSHILSRLDEVWASLPEKYQSLFSDLKKIIHPTNNYKGYRYKLSKILKDGDTKSPIPVVPYVNLFLQDLTFINEGNRDYRNSESFLKERIINFDKFRRVAKIIANMEYLQVGYDDAPKKRRSSVFSFGSTISLDDNLTVIPPLQEYILLELLRVQQLNLRDDERAWKLSKKLKP</sequence>
<dbReference type="STRING" id="983966.A0A1E4S8Z7"/>
<evidence type="ECO:0000256" key="1">
    <source>
        <dbReference type="ARBA" id="ARBA00022658"/>
    </source>
</evidence>
<dbReference type="SUPFAM" id="SSF48366">
    <property type="entry name" value="Ras GEF"/>
    <property type="match status" value="1"/>
</dbReference>
<dbReference type="Pfam" id="PF00618">
    <property type="entry name" value="RasGEF_N"/>
    <property type="match status" value="1"/>
</dbReference>
<dbReference type="GO" id="GO:0005085">
    <property type="term" value="F:guanyl-nucleotide exchange factor activity"/>
    <property type="evidence" value="ECO:0007669"/>
    <property type="project" value="UniProtKB-KW"/>
</dbReference>
<dbReference type="PROSITE" id="PS50009">
    <property type="entry name" value="RASGEF_CAT"/>
    <property type="match status" value="1"/>
</dbReference>
<dbReference type="SMART" id="SM00147">
    <property type="entry name" value="RasGEF"/>
    <property type="match status" value="1"/>
</dbReference>
<dbReference type="GO" id="GO:0005886">
    <property type="term" value="C:plasma membrane"/>
    <property type="evidence" value="ECO:0007669"/>
    <property type="project" value="TreeGrafter"/>
</dbReference>
<dbReference type="RefSeq" id="XP_020072911.1">
    <property type="nucleotide sequence ID" value="XM_020213957.1"/>
</dbReference>
<dbReference type="PANTHER" id="PTHR23113:SF354">
    <property type="entry name" value="BUD SITE SELECTION PROTEIN 5"/>
    <property type="match status" value="1"/>
</dbReference>
<keyword evidence="1 2" id="KW-0344">Guanine-nucleotide releasing factor</keyword>
<organism evidence="5 6">
    <name type="scientific">Cyberlindnera jadinii (strain ATCC 18201 / CBS 1600 / BCRC 20928 / JCM 3617 / NBRC 0987 / NRRL Y-1542)</name>
    <name type="common">Torula yeast</name>
    <name type="synonym">Candida utilis</name>
    <dbReference type="NCBI Taxonomy" id="983966"/>
    <lineage>
        <taxon>Eukaryota</taxon>
        <taxon>Fungi</taxon>
        <taxon>Dikarya</taxon>
        <taxon>Ascomycota</taxon>
        <taxon>Saccharomycotina</taxon>
        <taxon>Saccharomycetes</taxon>
        <taxon>Phaffomycetales</taxon>
        <taxon>Phaffomycetaceae</taxon>
        <taxon>Cyberlindnera</taxon>
    </lineage>
</organism>
<evidence type="ECO:0000256" key="2">
    <source>
        <dbReference type="PROSITE-ProRule" id="PRU00168"/>
    </source>
</evidence>
<dbReference type="OMA" id="TEMSTIE"/>
<dbReference type="Gene3D" id="1.10.840.10">
    <property type="entry name" value="Ras guanine-nucleotide exchange factors catalytic domain"/>
    <property type="match status" value="1"/>
</dbReference>
<gene>
    <name evidence="5" type="ORF">CYBJADRAFT_165257</name>
</gene>
<dbReference type="Proteomes" id="UP000094389">
    <property type="component" value="Unassembled WGS sequence"/>
</dbReference>
<dbReference type="InterPro" id="IPR000651">
    <property type="entry name" value="Ras-like_Gua-exchang_fac_N"/>
</dbReference>
<dbReference type="Gene3D" id="1.20.870.10">
    <property type="entry name" value="Son of sevenless (SoS) protein Chain: S domain 1"/>
    <property type="match status" value="1"/>
</dbReference>
<evidence type="ECO:0000313" key="5">
    <source>
        <dbReference type="EMBL" id="ODV75872.1"/>
    </source>
</evidence>
<dbReference type="PANTHER" id="PTHR23113">
    <property type="entry name" value="GUANINE NUCLEOTIDE EXCHANGE FACTOR"/>
    <property type="match status" value="1"/>
</dbReference>
<dbReference type="AlphaFoldDB" id="A0A1E4S8Z7"/>
<reference evidence="5 6" key="1">
    <citation type="journal article" date="2016" name="Proc. Natl. Acad. Sci. U.S.A.">
        <title>Comparative genomics of biotechnologically important yeasts.</title>
        <authorList>
            <person name="Riley R."/>
            <person name="Haridas S."/>
            <person name="Wolfe K.H."/>
            <person name="Lopes M.R."/>
            <person name="Hittinger C.T."/>
            <person name="Goeker M."/>
            <person name="Salamov A.A."/>
            <person name="Wisecaver J.H."/>
            <person name="Long T.M."/>
            <person name="Calvey C.H."/>
            <person name="Aerts A.L."/>
            <person name="Barry K.W."/>
            <person name="Choi C."/>
            <person name="Clum A."/>
            <person name="Coughlan A.Y."/>
            <person name="Deshpande S."/>
            <person name="Douglass A.P."/>
            <person name="Hanson S.J."/>
            <person name="Klenk H.-P."/>
            <person name="LaButti K.M."/>
            <person name="Lapidus A."/>
            <person name="Lindquist E.A."/>
            <person name="Lipzen A.M."/>
            <person name="Meier-Kolthoff J.P."/>
            <person name="Ohm R.A."/>
            <person name="Otillar R.P."/>
            <person name="Pangilinan J.L."/>
            <person name="Peng Y."/>
            <person name="Rokas A."/>
            <person name="Rosa C.A."/>
            <person name="Scheuner C."/>
            <person name="Sibirny A.A."/>
            <person name="Slot J.C."/>
            <person name="Stielow J.B."/>
            <person name="Sun H."/>
            <person name="Kurtzman C.P."/>
            <person name="Blackwell M."/>
            <person name="Grigoriev I.V."/>
            <person name="Jeffries T.W."/>
        </authorList>
    </citation>
    <scope>NUCLEOTIDE SEQUENCE [LARGE SCALE GENOMIC DNA]</scope>
    <source>
        <strain evidence="6">ATCC 18201 / CBS 1600 / BCRC 20928 / JCM 3617 / NBRC 0987 / NRRL Y-1542</strain>
    </source>
</reference>
<name>A0A1E4S8Z7_CYBJN</name>
<protein>
    <submittedName>
        <fullName evidence="5">Ras GEF</fullName>
    </submittedName>
</protein>
<dbReference type="CDD" id="cd06224">
    <property type="entry name" value="REM"/>
    <property type="match status" value="1"/>
</dbReference>
<dbReference type="Pfam" id="PF00617">
    <property type="entry name" value="RasGEF"/>
    <property type="match status" value="1"/>
</dbReference>
<keyword evidence="6" id="KW-1185">Reference proteome</keyword>
<dbReference type="OrthoDB" id="546434at2759"/>